<dbReference type="Proteomes" id="UP000022433">
    <property type="component" value="Unassembled WGS sequence"/>
</dbReference>
<comment type="caution">
    <text evidence="1">The sequence shown here is derived from an EMBL/GenBank/DDBJ whole genome shotgun (WGS) entry which is preliminary data.</text>
</comment>
<sequence>MNINVYKKIIQPMKHFRKIQNTRPAVICGLGILFLFSCTAEQDEARSDNTGSIEFSPQTTEYASFSKIEAPQCRDEGGAFPAYYLGSVLVGKEEGDSLFLHTCCLTSIPYHLTGMAGWNRVKTRGTEMTSLEMYGAFGISAFCYMGTWNASLSPDFMHNERVTLSGGLWGTDKTYYWPGGGYNMRFFAYAPVDSENYLVSDKQYKGTPTLTCTIPAQTPLQKDLLVASSGEINGAYSRPIPLKFRHVLTAVKFSYGNLPDIEIKSISLNSVNNSGIYNMENQNWLLNTSLQNFSLQVSSPDRPDPTAEKNTFMMLPQTLPENAEIEITYQQKDGEKRKRIPISGHSWRMGYTIIYHLNHSSNPKSFFEEYAMQEDWGEEITVKFDPIRLW</sequence>
<dbReference type="Gene3D" id="2.60.40.2630">
    <property type="match status" value="1"/>
</dbReference>
<evidence type="ECO:0000313" key="2">
    <source>
        <dbReference type="Proteomes" id="UP000022433"/>
    </source>
</evidence>
<evidence type="ECO:0008006" key="3">
    <source>
        <dbReference type="Google" id="ProtNLM"/>
    </source>
</evidence>
<protein>
    <recommendedName>
        <fullName evidence="3">Fimbrillin family protein</fullName>
    </recommendedName>
</protein>
<dbReference type="Pfam" id="PF13149">
    <property type="entry name" value="Mfa_like_1"/>
    <property type="match status" value="1"/>
</dbReference>
<dbReference type="AlphaFoldDB" id="A0AAN4N201"/>
<dbReference type="Gene3D" id="2.60.40.2620">
    <property type="entry name" value="Fimbrillin-like"/>
    <property type="match status" value="1"/>
</dbReference>
<dbReference type="InterPro" id="IPR025049">
    <property type="entry name" value="Mfa-like_1"/>
</dbReference>
<gene>
    <name evidence="1" type="ORF">M104_1138</name>
</gene>
<evidence type="ECO:0000313" key="1">
    <source>
        <dbReference type="EMBL" id="EYA15843.1"/>
    </source>
</evidence>
<proteinExistence type="predicted"/>
<reference evidence="1 2" key="1">
    <citation type="submission" date="2014-02" db="EMBL/GenBank/DDBJ databases">
        <authorList>
            <person name="Sears C."/>
            <person name="Carroll K."/>
            <person name="Sack B.R."/>
            <person name="Qadri F."/>
            <person name="Myers L.L."/>
            <person name="Chung G.-T."/>
            <person name="Escheverria P."/>
            <person name="Fraser C.M."/>
            <person name="Sadzewicz L."/>
            <person name="Shefchek K.A."/>
            <person name="Tallon L."/>
            <person name="Das S.P."/>
            <person name="Daugherty S."/>
            <person name="Mongodin E.F."/>
        </authorList>
    </citation>
    <scope>NUCLEOTIDE SEQUENCE [LARGE SCALE GENOMIC DNA]</scope>
    <source>
        <strain evidence="1 2">1007-1-F #10</strain>
    </source>
</reference>
<dbReference type="CDD" id="cd13121">
    <property type="entry name" value="BF2867_like_C"/>
    <property type="match status" value="1"/>
</dbReference>
<dbReference type="CDD" id="cd13120">
    <property type="entry name" value="BF2867_like_N"/>
    <property type="match status" value="1"/>
</dbReference>
<dbReference type="EMBL" id="JGEA01000014">
    <property type="protein sequence ID" value="EYA15843.1"/>
    <property type="molecule type" value="Genomic_DNA"/>
</dbReference>
<name>A0AAN4N201_BACFG</name>
<dbReference type="InterPro" id="IPR042278">
    <property type="entry name" value="Mfa-like_1_N"/>
</dbReference>
<organism evidence="1 2">
    <name type="scientific">Bacteroides fragilis str. 1007-1-F #10</name>
    <dbReference type="NCBI Taxonomy" id="1339295"/>
    <lineage>
        <taxon>Bacteria</taxon>
        <taxon>Pseudomonadati</taxon>
        <taxon>Bacteroidota</taxon>
        <taxon>Bacteroidia</taxon>
        <taxon>Bacteroidales</taxon>
        <taxon>Bacteroidaceae</taxon>
        <taxon>Bacteroides</taxon>
    </lineage>
</organism>
<accession>A0AAN4N201</accession>